<evidence type="ECO:0000259" key="3">
    <source>
        <dbReference type="Pfam" id="PF00849"/>
    </source>
</evidence>
<dbReference type="InterPro" id="IPR006224">
    <property type="entry name" value="PsdUridine_synth_RluA-like_CS"/>
</dbReference>
<dbReference type="PANTHER" id="PTHR21600">
    <property type="entry name" value="MITOCHONDRIAL RNA PSEUDOURIDINE SYNTHASE"/>
    <property type="match status" value="1"/>
</dbReference>
<name>A0A2M7W4R6_9BACT</name>
<dbReference type="InterPro" id="IPR050188">
    <property type="entry name" value="RluA_PseudoU_synthase"/>
</dbReference>
<dbReference type="SUPFAM" id="SSF55120">
    <property type="entry name" value="Pseudouridine synthase"/>
    <property type="match status" value="1"/>
</dbReference>
<organism evidence="4 5">
    <name type="scientific">Candidatus Berkelbacteria bacterium CG_4_10_14_0_2_um_filter_35_9_33_12</name>
    <dbReference type="NCBI Taxonomy" id="1974499"/>
    <lineage>
        <taxon>Bacteria</taxon>
        <taxon>Candidatus Berkelbacteria</taxon>
    </lineage>
</organism>
<dbReference type="Proteomes" id="UP000230137">
    <property type="component" value="Unassembled WGS sequence"/>
</dbReference>
<reference evidence="5" key="1">
    <citation type="submission" date="2017-09" db="EMBL/GenBank/DDBJ databases">
        <title>Depth-based differentiation of microbial function through sediment-hosted aquifers and enrichment of novel symbionts in the deep terrestrial subsurface.</title>
        <authorList>
            <person name="Probst A.J."/>
            <person name="Ladd B."/>
            <person name="Jarett J.K."/>
            <person name="Geller-Mcgrath D.E."/>
            <person name="Sieber C.M.K."/>
            <person name="Emerson J.B."/>
            <person name="Anantharaman K."/>
            <person name="Thomas B.C."/>
            <person name="Malmstrom R."/>
            <person name="Stieglmeier M."/>
            <person name="Klingl A."/>
            <person name="Woyke T."/>
            <person name="Ryan C.M."/>
            <person name="Banfield J.F."/>
        </authorList>
    </citation>
    <scope>NUCLEOTIDE SEQUENCE [LARGE SCALE GENOMIC DNA]</scope>
</reference>
<accession>A0A2M7W4R6</accession>
<feature type="domain" description="Pseudouridine synthase RsuA/RluA-like" evidence="3">
    <location>
        <begin position="23"/>
        <end position="158"/>
    </location>
</feature>
<dbReference type="GO" id="GO:0009982">
    <property type="term" value="F:pseudouridine synthase activity"/>
    <property type="evidence" value="ECO:0007669"/>
    <property type="project" value="InterPro"/>
</dbReference>
<evidence type="ECO:0000313" key="4">
    <source>
        <dbReference type="EMBL" id="PJA20885.1"/>
    </source>
</evidence>
<dbReference type="GO" id="GO:0000455">
    <property type="term" value="P:enzyme-directed rRNA pseudouridine synthesis"/>
    <property type="evidence" value="ECO:0007669"/>
    <property type="project" value="TreeGrafter"/>
</dbReference>
<comment type="caution">
    <text evidence="4">The sequence shown here is derived from an EMBL/GenBank/DDBJ whole genome shotgun (WGS) entry which is preliminary data.</text>
</comment>
<dbReference type="InterPro" id="IPR006145">
    <property type="entry name" value="PsdUridine_synth_RsuA/RluA"/>
</dbReference>
<dbReference type="CDD" id="cd02869">
    <property type="entry name" value="PseudoU_synth_RluA_like"/>
    <property type="match status" value="1"/>
</dbReference>
<dbReference type="Pfam" id="PF00849">
    <property type="entry name" value="PseudoU_synth_2"/>
    <property type="match status" value="1"/>
</dbReference>
<dbReference type="GO" id="GO:0003723">
    <property type="term" value="F:RNA binding"/>
    <property type="evidence" value="ECO:0007669"/>
    <property type="project" value="InterPro"/>
</dbReference>
<protein>
    <recommendedName>
        <fullName evidence="3">Pseudouridine synthase RsuA/RluA-like domain-containing protein</fullName>
    </recommendedName>
</protein>
<dbReference type="PANTHER" id="PTHR21600:SF44">
    <property type="entry name" value="RIBOSOMAL LARGE SUBUNIT PSEUDOURIDINE SYNTHASE D"/>
    <property type="match status" value="1"/>
</dbReference>
<evidence type="ECO:0000313" key="5">
    <source>
        <dbReference type="Proteomes" id="UP000230137"/>
    </source>
</evidence>
<proteinExistence type="inferred from homology"/>
<dbReference type="Gene3D" id="3.30.2350.10">
    <property type="entry name" value="Pseudouridine synthase"/>
    <property type="match status" value="1"/>
</dbReference>
<keyword evidence="2" id="KW-0413">Isomerase</keyword>
<evidence type="ECO:0000256" key="1">
    <source>
        <dbReference type="ARBA" id="ARBA00010876"/>
    </source>
</evidence>
<dbReference type="AlphaFoldDB" id="A0A2M7W4R6"/>
<evidence type="ECO:0000256" key="2">
    <source>
        <dbReference type="ARBA" id="ARBA00023235"/>
    </source>
</evidence>
<sequence>MKYSIKFENEDFYIVNKHSNIESFEIADKINKDKNIKRNGLIHRLDKDTSGLMIIAKNDSTLNIIQRLFKDRKVNKSYLGLVWNKLENSGQIELNISRDPKRKKPMKITPFLTQLNRGNLRFSKTSWQVKHYYQHKNNFFSLVVFTIFSGRTHQIRLTANYLHHPIMGDRIYFFKNTKKISDDLKLERQFLHSYNIGFKYKNKLFNFQSGLPTDLKIIIDKIGPAIE</sequence>
<dbReference type="PROSITE" id="PS01129">
    <property type="entry name" value="PSI_RLU"/>
    <property type="match status" value="1"/>
</dbReference>
<dbReference type="InterPro" id="IPR020103">
    <property type="entry name" value="PsdUridine_synth_cat_dom_sf"/>
</dbReference>
<dbReference type="GO" id="GO:0140098">
    <property type="term" value="F:catalytic activity, acting on RNA"/>
    <property type="evidence" value="ECO:0007669"/>
    <property type="project" value="UniProtKB-ARBA"/>
</dbReference>
<comment type="similarity">
    <text evidence="1">Belongs to the pseudouridine synthase RluA family.</text>
</comment>
<dbReference type="EMBL" id="PFQF01000008">
    <property type="protein sequence ID" value="PJA20885.1"/>
    <property type="molecule type" value="Genomic_DNA"/>
</dbReference>
<gene>
    <name evidence="4" type="ORF">COX60_00430</name>
</gene>